<dbReference type="Proteomes" id="UP001189429">
    <property type="component" value="Unassembled WGS sequence"/>
</dbReference>
<proteinExistence type="predicted"/>
<protein>
    <submittedName>
        <fullName evidence="1">Uncharacterized protein</fullName>
    </submittedName>
</protein>
<evidence type="ECO:0000313" key="1">
    <source>
        <dbReference type="EMBL" id="CAK0877174.1"/>
    </source>
</evidence>
<evidence type="ECO:0000313" key="2">
    <source>
        <dbReference type="Proteomes" id="UP001189429"/>
    </source>
</evidence>
<comment type="caution">
    <text evidence="1">The sequence shown here is derived from an EMBL/GenBank/DDBJ whole genome shotgun (WGS) entry which is preliminary data.</text>
</comment>
<gene>
    <name evidence="1" type="ORF">PCOR1329_LOCUS61303</name>
</gene>
<organism evidence="1 2">
    <name type="scientific">Prorocentrum cordatum</name>
    <dbReference type="NCBI Taxonomy" id="2364126"/>
    <lineage>
        <taxon>Eukaryota</taxon>
        <taxon>Sar</taxon>
        <taxon>Alveolata</taxon>
        <taxon>Dinophyceae</taxon>
        <taxon>Prorocentrales</taxon>
        <taxon>Prorocentraceae</taxon>
        <taxon>Prorocentrum</taxon>
    </lineage>
</organism>
<sequence length="323" mass="35672">MRDPRTRVVRLLDPSRACPTAGGLGQRPSPPLIFWLRSLRPSLLWHSSRLLVISPVCPSSPKFPDMASEEPATKKAKTGEESYYKVIDGVRYDRALLEAAEGFAADGQVGYPEARKLWKNAQDGAGVTDIEKATLEYAMKVYKFSEPARKFMTTYLAAGKHRSYYKTVSNVQYDRALLEAAEKAAADGQISWREAKQLLEDASDGKGMTGTEKATLEYALKTFKFTDKARKFLEGGLRVEKPASYPDYRSVGGKKFDHALLLEFEEAAKDGVISKAEAQRLWDVAQDGKGVTEIERATLKHALDSGLCTGPAKALLEEKLGLS</sequence>
<name>A0ABN9VW07_9DINO</name>
<reference evidence="1" key="1">
    <citation type="submission" date="2023-10" db="EMBL/GenBank/DDBJ databases">
        <authorList>
            <person name="Chen Y."/>
            <person name="Shah S."/>
            <person name="Dougan E. K."/>
            <person name="Thang M."/>
            <person name="Chan C."/>
        </authorList>
    </citation>
    <scope>NUCLEOTIDE SEQUENCE [LARGE SCALE GENOMIC DNA]</scope>
</reference>
<dbReference type="EMBL" id="CAUYUJ010017709">
    <property type="protein sequence ID" value="CAK0877174.1"/>
    <property type="molecule type" value="Genomic_DNA"/>
</dbReference>
<accession>A0ABN9VW07</accession>
<keyword evidence="2" id="KW-1185">Reference proteome</keyword>